<dbReference type="PANTHER" id="PTHR36451:SF1">
    <property type="entry name" value="OMEGA-HYDROXY-BETA-DIHYDROMENAQUINONE-9 SULFOTRANSFERASE STF3"/>
    <property type="match status" value="1"/>
</dbReference>
<organism evidence="1 2">
    <name type="scientific">Candidatus Paraluminiphilus aquimaris</name>
    <dbReference type="NCBI Taxonomy" id="2518994"/>
    <lineage>
        <taxon>Bacteria</taxon>
        <taxon>Pseudomonadati</taxon>
        <taxon>Pseudomonadota</taxon>
        <taxon>Gammaproteobacteria</taxon>
        <taxon>Cellvibrionales</taxon>
        <taxon>Halieaceae</taxon>
        <taxon>Candidatus Paraluminiphilus</taxon>
    </lineage>
</organism>
<protein>
    <submittedName>
        <fullName evidence="1">Sulfotransferase</fullName>
    </submittedName>
</protein>
<name>A0ABY6Q5J7_9GAMM</name>
<evidence type="ECO:0000313" key="2">
    <source>
        <dbReference type="Proteomes" id="UP001317963"/>
    </source>
</evidence>
<keyword evidence="2" id="KW-1185">Reference proteome</keyword>
<dbReference type="Gene3D" id="3.40.50.300">
    <property type="entry name" value="P-loop containing nucleotide triphosphate hydrolases"/>
    <property type="match status" value="1"/>
</dbReference>
<sequence length="383" mass="44167">MLNTDQLVTKALEVANASAFSDLRFLPLFESLIEGLNTEAALNEIGRQFHAARLIDLLANRLRLEQWIERYPKILEEEILSPIVVIGLPRTGTTMLHRSIAADDQLLAPLWYEVRQPSPLNDDFEQEDDRIPIAQAEVAAMLEASPELAAIHPMDPVAADEEIMLLEHAFMSTVPECYGFMPKYGDNLYNQDQSAGYNYLYLQLQFLQWQKRRKGLTGRRWLLKTPHHLHYPEHLFARFPDAVVIQTHRHPLEVIPSYGSMMSALASPFTDKLDPVAMAQHWANKWQVGLAKTREFRDNGHDHHYLDLWFQDSVSDPEATIRRIYEFTGQTLTEGALTEMARWRDMNARENRPEHHYQLADYGFTAAGIEDQFGEYISRHTAR</sequence>
<dbReference type="RefSeq" id="WP_279241007.1">
    <property type="nucleotide sequence ID" value="NZ_CP036501.1"/>
</dbReference>
<dbReference type="InterPro" id="IPR027417">
    <property type="entry name" value="P-loop_NTPase"/>
</dbReference>
<gene>
    <name evidence="1" type="ORF">E0F26_07290</name>
</gene>
<reference evidence="1 2" key="1">
    <citation type="submission" date="2019-02" db="EMBL/GenBank/DDBJ databases">
        <title>Halieaceae_genomes.</title>
        <authorList>
            <person name="Li S.-H."/>
        </authorList>
    </citation>
    <scope>NUCLEOTIDE SEQUENCE [LARGE SCALE GENOMIC DNA]</scope>
    <source>
        <strain evidence="1 2">JH123</strain>
    </source>
</reference>
<dbReference type="Pfam" id="PF13469">
    <property type="entry name" value="Sulfotransfer_3"/>
    <property type="match status" value="1"/>
</dbReference>
<proteinExistence type="predicted"/>
<dbReference type="InterPro" id="IPR052736">
    <property type="entry name" value="Stf3_sulfotransferase"/>
</dbReference>
<dbReference type="SUPFAM" id="SSF52540">
    <property type="entry name" value="P-loop containing nucleoside triphosphate hydrolases"/>
    <property type="match status" value="1"/>
</dbReference>
<dbReference type="PANTHER" id="PTHR36451">
    <property type="entry name" value="PAPS-DEPENDENT SULFOTRANSFERASE STF3"/>
    <property type="match status" value="1"/>
</dbReference>
<accession>A0ABY6Q5J7</accession>
<dbReference type="Proteomes" id="UP001317963">
    <property type="component" value="Chromosome"/>
</dbReference>
<evidence type="ECO:0000313" key="1">
    <source>
        <dbReference type="EMBL" id="UZP74554.1"/>
    </source>
</evidence>
<dbReference type="EMBL" id="CP036501">
    <property type="protein sequence ID" value="UZP74554.1"/>
    <property type="molecule type" value="Genomic_DNA"/>
</dbReference>